<protein>
    <submittedName>
        <fullName evidence="1">Uncharacterized protein</fullName>
    </submittedName>
</protein>
<reference evidence="1 2" key="1">
    <citation type="journal article" date="2013" name="Genome Announc.">
        <title>Draft Genome Sequence of Staphylococcus simulans UMC-CNS-990, Isolated from a Case of Chronic Bovine Mastitis.</title>
        <authorList>
            <person name="Calcutt M.J."/>
            <person name="Foecking M.F."/>
            <person name="Hsieh H.Y."/>
            <person name="Perry J."/>
            <person name="Stewart G.C."/>
            <person name="Middleton J.R."/>
        </authorList>
    </citation>
    <scope>NUCLEOTIDE SEQUENCE [LARGE SCALE GENOMIC DNA]</scope>
    <source>
        <strain evidence="1 2">LRHMDP3</strain>
    </source>
</reference>
<dbReference type="AlphaFoldDB" id="A0AB33XSC0"/>
<evidence type="ECO:0000313" key="2">
    <source>
        <dbReference type="Proteomes" id="UP000009352"/>
    </source>
</evidence>
<organism evidence="1 2">
    <name type="scientific">Lacticaseibacillus rhamnosus LRHMDP3</name>
    <dbReference type="NCBI Taxonomy" id="1203259"/>
    <lineage>
        <taxon>Bacteria</taxon>
        <taxon>Bacillati</taxon>
        <taxon>Bacillota</taxon>
        <taxon>Bacilli</taxon>
        <taxon>Lactobacillales</taxon>
        <taxon>Lactobacillaceae</taxon>
        <taxon>Lacticaseibacillus</taxon>
    </lineage>
</organism>
<proteinExistence type="predicted"/>
<comment type="caution">
    <text evidence="1">The sequence shown here is derived from an EMBL/GenBank/DDBJ whole genome shotgun (WGS) entry which is preliminary data.</text>
</comment>
<dbReference type="Proteomes" id="UP000009352">
    <property type="component" value="Unassembled WGS sequence"/>
</dbReference>
<evidence type="ECO:0000313" key="1">
    <source>
        <dbReference type="EMBL" id="EKS49386.1"/>
    </source>
</evidence>
<dbReference type="EMBL" id="AMQX01000015">
    <property type="protein sequence ID" value="EKS49386.1"/>
    <property type="molecule type" value="Genomic_DNA"/>
</dbReference>
<gene>
    <name evidence="1" type="ORF">LRHMDP3_2404</name>
</gene>
<accession>A0AB33XSC0</accession>
<name>A0AB33XSC0_LACRH</name>
<sequence length="47" mass="5603">MKFFHHKKISSSLTVTALQKASPAHEDEIFLLVKPFWQFDAIYYFQL</sequence>